<sequence>MVAAAEYYQSQQRRRFWGLGGETEAYQCQDQCRGDAGKKHLVIGRMVVDADHIRRAKNRDSVRLSFLRVLRFPPCAAVSSVCSGFLRVLRFPPCAPVSFVFSGFLRVP</sequence>
<organism evidence="1 2">
    <name type="scientific">Knipowitschia caucasica</name>
    <name type="common">Caucasian dwarf goby</name>
    <name type="synonym">Pomatoschistus caucasicus</name>
    <dbReference type="NCBI Taxonomy" id="637954"/>
    <lineage>
        <taxon>Eukaryota</taxon>
        <taxon>Metazoa</taxon>
        <taxon>Chordata</taxon>
        <taxon>Craniata</taxon>
        <taxon>Vertebrata</taxon>
        <taxon>Euteleostomi</taxon>
        <taxon>Actinopterygii</taxon>
        <taxon>Neopterygii</taxon>
        <taxon>Teleostei</taxon>
        <taxon>Neoteleostei</taxon>
        <taxon>Acanthomorphata</taxon>
        <taxon>Gobiaria</taxon>
        <taxon>Gobiiformes</taxon>
        <taxon>Gobioidei</taxon>
        <taxon>Gobiidae</taxon>
        <taxon>Gobiinae</taxon>
        <taxon>Knipowitschia</taxon>
    </lineage>
</organism>
<keyword evidence="2" id="KW-1185">Reference proteome</keyword>
<name>A0AAV2JHS3_KNICA</name>
<evidence type="ECO:0000313" key="2">
    <source>
        <dbReference type="Proteomes" id="UP001497482"/>
    </source>
</evidence>
<evidence type="ECO:0000313" key="1">
    <source>
        <dbReference type="EMBL" id="CAL1575280.1"/>
    </source>
</evidence>
<dbReference type="EMBL" id="OZ035834">
    <property type="protein sequence ID" value="CAL1575280.1"/>
    <property type="molecule type" value="Genomic_DNA"/>
</dbReference>
<reference evidence="1 2" key="1">
    <citation type="submission" date="2024-04" db="EMBL/GenBank/DDBJ databases">
        <authorList>
            <person name="Waldvogel A.-M."/>
            <person name="Schoenle A."/>
        </authorList>
    </citation>
    <scope>NUCLEOTIDE SEQUENCE [LARGE SCALE GENOMIC DNA]</scope>
</reference>
<dbReference type="AlphaFoldDB" id="A0AAV2JHS3"/>
<protein>
    <submittedName>
        <fullName evidence="1">Uncharacterized protein</fullName>
    </submittedName>
</protein>
<accession>A0AAV2JHS3</accession>
<dbReference type="Proteomes" id="UP001497482">
    <property type="component" value="Chromosome 12"/>
</dbReference>
<gene>
    <name evidence="1" type="ORF">KC01_LOCUS6881</name>
</gene>
<proteinExistence type="predicted"/>